<dbReference type="EMBL" id="FODE01000036">
    <property type="protein sequence ID" value="SEO12665.1"/>
    <property type="molecule type" value="Genomic_DNA"/>
</dbReference>
<proteinExistence type="predicted"/>
<dbReference type="OrthoDB" id="7790108at2"/>
<protein>
    <recommendedName>
        <fullName evidence="1">HTH cro/C1-type domain-containing protein</fullName>
    </recommendedName>
</protein>
<reference evidence="2 3" key="1">
    <citation type="submission" date="2016-10" db="EMBL/GenBank/DDBJ databases">
        <authorList>
            <person name="de Groot N.N."/>
        </authorList>
    </citation>
    <scope>NUCLEOTIDE SEQUENCE [LARGE SCALE GENOMIC DNA]</scope>
    <source>
        <strain evidence="2 3">DSM 8512</strain>
    </source>
</reference>
<dbReference type="InterPro" id="IPR010982">
    <property type="entry name" value="Lambda_DNA-bd_dom_sf"/>
</dbReference>
<evidence type="ECO:0000313" key="3">
    <source>
        <dbReference type="Proteomes" id="UP000199054"/>
    </source>
</evidence>
<dbReference type="GO" id="GO:0003677">
    <property type="term" value="F:DNA binding"/>
    <property type="evidence" value="ECO:0007669"/>
    <property type="project" value="InterPro"/>
</dbReference>
<dbReference type="SUPFAM" id="SSF47413">
    <property type="entry name" value="lambda repressor-like DNA-binding domains"/>
    <property type="match status" value="1"/>
</dbReference>
<dbReference type="RefSeq" id="WP_090616234.1">
    <property type="nucleotide sequence ID" value="NZ_CP067124.1"/>
</dbReference>
<dbReference type="Pfam" id="PF09856">
    <property type="entry name" value="ScfRs"/>
    <property type="match status" value="1"/>
</dbReference>
<dbReference type="InterPro" id="IPR018653">
    <property type="entry name" value="ScfR_C"/>
</dbReference>
<dbReference type="InterPro" id="IPR001387">
    <property type="entry name" value="Cro/C1-type_HTH"/>
</dbReference>
<dbReference type="STRING" id="34002.SAMN04489859_103636"/>
<keyword evidence="3" id="KW-1185">Reference proteome</keyword>
<dbReference type="CDD" id="cd00093">
    <property type="entry name" value="HTH_XRE"/>
    <property type="match status" value="1"/>
</dbReference>
<dbReference type="Pfam" id="PF01381">
    <property type="entry name" value="HTH_3"/>
    <property type="match status" value="1"/>
</dbReference>
<evidence type="ECO:0000259" key="1">
    <source>
        <dbReference type="PROSITE" id="PS50943"/>
    </source>
</evidence>
<dbReference type="Gene3D" id="1.10.260.40">
    <property type="entry name" value="lambda repressor-like DNA-binding domains"/>
    <property type="match status" value="1"/>
</dbReference>
<dbReference type="Proteomes" id="UP000199054">
    <property type="component" value="Unassembled WGS sequence"/>
</dbReference>
<sequence>MKQRSANHVLTGTRIRERRLALSRRQSDVARAAGISAAYLNLIEHNRRPVGDALMVRLADILQVPPEELVAGREEARIAAMREAAARLPVPLTGGQAELEQAPEFLARFPGWAAVLIASARRAEGLERQLVSLSDRMTQDPYLLATLHEVLSAVTSLRSTASILAEEGDIPADWRQRFHANLDEDSQRLSRTAQSLVAYLDSFEAEGTIFTPQEEVEAWMAAGRPEIDDPDGPLVSDAARAMARDRQTRMSADADALPDSVLTEAVAKAGGDPLRMAALLDQPLDLVMRRLVALHPPGFEGAGLLVCDGSGALTQRDPAPGFPLPRPGDTCPLWPLFQALTAPQTAIHCWVEAPGGNRFDTISHATRSQPEGIDGPVLTRAQMLILPAGAAGAGLPSGPAALPGPVTRIGPACRICPRDQCPARREPSILVTS</sequence>
<organism evidence="2 3">
    <name type="scientific">Paracoccus alcaliphilus</name>
    <dbReference type="NCBI Taxonomy" id="34002"/>
    <lineage>
        <taxon>Bacteria</taxon>
        <taxon>Pseudomonadati</taxon>
        <taxon>Pseudomonadota</taxon>
        <taxon>Alphaproteobacteria</taxon>
        <taxon>Rhodobacterales</taxon>
        <taxon>Paracoccaceae</taxon>
        <taxon>Paracoccus</taxon>
    </lineage>
</organism>
<accession>A0A1H8M5Q0</accession>
<gene>
    <name evidence="2" type="ORF">SAMN04489859_103636</name>
</gene>
<dbReference type="PROSITE" id="PS50943">
    <property type="entry name" value="HTH_CROC1"/>
    <property type="match status" value="1"/>
</dbReference>
<evidence type="ECO:0000313" key="2">
    <source>
        <dbReference type="EMBL" id="SEO12665.1"/>
    </source>
</evidence>
<dbReference type="SMART" id="SM00530">
    <property type="entry name" value="HTH_XRE"/>
    <property type="match status" value="1"/>
</dbReference>
<dbReference type="AlphaFoldDB" id="A0A1H8M5Q0"/>
<name>A0A1H8M5Q0_9RHOB</name>
<feature type="domain" description="HTH cro/C1-type" evidence="1">
    <location>
        <begin position="15"/>
        <end position="69"/>
    </location>
</feature>